<evidence type="ECO:0008006" key="6">
    <source>
        <dbReference type="Google" id="ProtNLM"/>
    </source>
</evidence>
<dbReference type="PATRIC" id="fig|188932.3.peg.885"/>
<evidence type="ECO:0000256" key="2">
    <source>
        <dbReference type="PROSITE-ProRule" id="PRU00504"/>
    </source>
</evidence>
<keyword evidence="5" id="KW-1185">Reference proteome</keyword>
<dbReference type="KEGG" id="pcm:AY601_0860"/>
<dbReference type="RefSeq" id="WP_084359081.1">
    <property type="nucleotide sequence ID" value="NZ_CP014504.1"/>
</dbReference>
<evidence type="ECO:0000313" key="5">
    <source>
        <dbReference type="Proteomes" id="UP000071561"/>
    </source>
</evidence>
<feature type="signal peptide" evidence="3">
    <location>
        <begin position="1"/>
        <end position="19"/>
    </location>
</feature>
<evidence type="ECO:0000313" key="4">
    <source>
        <dbReference type="EMBL" id="AMP97801.1"/>
    </source>
</evidence>
<feature type="chain" id="PRO_5007280246" description="NHL repeat-containing protein" evidence="3">
    <location>
        <begin position="20"/>
        <end position="394"/>
    </location>
</feature>
<dbReference type="InterPro" id="IPR011042">
    <property type="entry name" value="6-blade_b-propeller_TolB-like"/>
</dbReference>
<keyword evidence="1" id="KW-0677">Repeat</keyword>
<protein>
    <recommendedName>
        <fullName evidence="6">NHL repeat-containing protein</fullName>
    </recommendedName>
</protein>
<dbReference type="EMBL" id="CP014504">
    <property type="protein sequence ID" value="AMP97801.1"/>
    <property type="molecule type" value="Genomic_DNA"/>
</dbReference>
<proteinExistence type="predicted"/>
<evidence type="ECO:0000256" key="3">
    <source>
        <dbReference type="SAM" id="SignalP"/>
    </source>
</evidence>
<dbReference type="SUPFAM" id="SSF101898">
    <property type="entry name" value="NHL repeat"/>
    <property type="match status" value="1"/>
</dbReference>
<name>A0A127V9F4_9SPHI</name>
<feature type="repeat" description="NHL" evidence="2">
    <location>
        <begin position="290"/>
        <end position="321"/>
    </location>
</feature>
<dbReference type="CDD" id="cd14953">
    <property type="entry name" value="NHL_like_1"/>
    <property type="match status" value="1"/>
</dbReference>
<dbReference type="PANTHER" id="PTHR13833:SF71">
    <property type="entry name" value="NHL DOMAIN-CONTAINING PROTEIN"/>
    <property type="match status" value="1"/>
</dbReference>
<accession>A0A127V9F4</accession>
<dbReference type="InterPro" id="IPR001258">
    <property type="entry name" value="NHL_repeat"/>
</dbReference>
<gene>
    <name evidence="4" type="ORF">AY601_0860</name>
</gene>
<dbReference type="AlphaFoldDB" id="A0A127V9F4"/>
<sequence precursor="true">MKRLMRWLQLSGISLLAVLAVNGCKKVQPQETTTKTDVQVTSFVGSGGTLGAYIDGIGKLTAFNNITGIAIDAKGNVYVNDQNNFCIRKITPAGVVSTFAGSGVNGYADGMGTAAQFSYLEGLAIDASDNLYVSDYGNNVIRKITPVGVVSTYAGNGQRGFVDGPVATAQFNLPMALAIDKAGNMYIGDNGNVLIRKISAGGVVSTYAGILNTPNFNPSPYSGPANGVSFGPIISGITLDALGNVYVLDNYNGLIYKITPTGNAVTWAGDGVRAYGDFVPYRDGIGVTAEFNYPYGIASDAEGNIYIADTDNQRIRKITPDSEVTTLIGNGEFGEADGKIADVKLSNPKVLVSNLNGDVIYFTERNRIRKLEYITTTTKPQNSWNNPQSWGNSH</sequence>
<dbReference type="PROSITE" id="PS51125">
    <property type="entry name" value="NHL"/>
    <property type="match status" value="1"/>
</dbReference>
<dbReference type="Gene3D" id="2.120.10.30">
    <property type="entry name" value="TolB, C-terminal domain"/>
    <property type="match status" value="3"/>
</dbReference>
<dbReference type="PANTHER" id="PTHR13833">
    <property type="match status" value="1"/>
</dbReference>
<dbReference type="Pfam" id="PF01436">
    <property type="entry name" value="NHL"/>
    <property type="match status" value="1"/>
</dbReference>
<dbReference type="Proteomes" id="UP000071561">
    <property type="component" value="Chromosome"/>
</dbReference>
<reference evidence="4 5" key="1">
    <citation type="submission" date="2016-03" db="EMBL/GenBank/DDBJ databases">
        <title>Complete genome sequence of Pedobacter cryoconitis PAMC 27485.</title>
        <authorList>
            <person name="Lee J."/>
            <person name="Kim O.-S."/>
        </authorList>
    </citation>
    <scope>NUCLEOTIDE SEQUENCE [LARGE SCALE GENOMIC DNA]</scope>
    <source>
        <strain evidence="4 5">PAMC 27485</strain>
    </source>
</reference>
<organism evidence="4 5">
    <name type="scientific">Pedobacter cryoconitis</name>
    <dbReference type="NCBI Taxonomy" id="188932"/>
    <lineage>
        <taxon>Bacteria</taxon>
        <taxon>Pseudomonadati</taxon>
        <taxon>Bacteroidota</taxon>
        <taxon>Sphingobacteriia</taxon>
        <taxon>Sphingobacteriales</taxon>
        <taxon>Sphingobacteriaceae</taxon>
        <taxon>Pedobacter</taxon>
    </lineage>
</organism>
<dbReference type="OrthoDB" id="641420at2"/>
<keyword evidence="3" id="KW-0732">Signal</keyword>
<evidence type="ECO:0000256" key="1">
    <source>
        <dbReference type="ARBA" id="ARBA00022737"/>
    </source>
</evidence>